<feature type="region of interest" description="Disordered" evidence="1">
    <location>
        <begin position="1"/>
        <end position="43"/>
    </location>
</feature>
<sequence>MRPTKRHRVNKNASTSPSSSSASSSSSTTTTPPNTQSTNEPSQEFLIVLTNSQDLFRRLAVEYQNAQIFRRSVTIGNDTAMFNTDRERLLTALLQVELRQAARDYLSRTQRSYPIQYLFNMSDFDPSHHSTQ</sequence>
<feature type="compositionally biased region" description="Basic residues" evidence="1">
    <location>
        <begin position="1"/>
        <end position="10"/>
    </location>
</feature>
<dbReference type="EMBL" id="CAJNOJ010000860">
    <property type="protein sequence ID" value="CAF1529501.1"/>
    <property type="molecule type" value="Genomic_DNA"/>
</dbReference>
<evidence type="ECO:0000313" key="2">
    <source>
        <dbReference type="EMBL" id="CAF1529501.1"/>
    </source>
</evidence>
<proteinExistence type="predicted"/>
<organism evidence="3 4">
    <name type="scientific">Adineta ricciae</name>
    <name type="common">Rotifer</name>
    <dbReference type="NCBI Taxonomy" id="249248"/>
    <lineage>
        <taxon>Eukaryota</taxon>
        <taxon>Metazoa</taxon>
        <taxon>Spiralia</taxon>
        <taxon>Gnathifera</taxon>
        <taxon>Rotifera</taxon>
        <taxon>Eurotatoria</taxon>
        <taxon>Bdelloidea</taxon>
        <taxon>Adinetida</taxon>
        <taxon>Adinetidae</taxon>
        <taxon>Adineta</taxon>
    </lineage>
</organism>
<dbReference type="OrthoDB" id="10067936at2759"/>
<dbReference type="Proteomes" id="UP000663852">
    <property type="component" value="Unassembled WGS sequence"/>
</dbReference>
<evidence type="ECO:0000313" key="3">
    <source>
        <dbReference type="EMBL" id="CAF1567483.1"/>
    </source>
</evidence>
<evidence type="ECO:0000256" key="1">
    <source>
        <dbReference type="SAM" id="MobiDB-lite"/>
    </source>
</evidence>
<keyword evidence="4" id="KW-1185">Reference proteome</keyword>
<accession>A0A815Y8D8</accession>
<dbReference type="EMBL" id="CAJNOR010005554">
    <property type="protein sequence ID" value="CAF1567483.1"/>
    <property type="molecule type" value="Genomic_DNA"/>
</dbReference>
<reference evidence="3" key="1">
    <citation type="submission" date="2021-02" db="EMBL/GenBank/DDBJ databases">
        <authorList>
            <person name="Nowell W R."/>
        </authorList>
    </citation>
    <scope>NUCLEOTIDE SEQUENCE</scope>
</reference>
<dbReference type="Proteomes" id="UP000663828">
    <property type="component" value="Unassembled WGS sequence"/>
</dbReference>
<comment type="caution">
    <text evidence="3">The sequence shown here is derived from an EMBL/GenBank/DDBJ whole genome shotgun (WGS) entry which is preliminary data.</text>
</comment>
<evidence type="ECO:0000313" key="4">
    <source>
        <dbReference type="Proteomes" id="UP000663828"/>
    </source>
</evidence>
<name>A0A815Y8D8_ADIRI</name>
<feature type="compositionally biased region" description="Low complexity" evidence="1">
    <location>
        <begin position="14"/>
        <end position="42"/>
    </location>
</feature>
<protein>
    <submittedName>
        <fullName evidence="3">Uncharacterized protein</fullName>
    </submittedName>
</protein>
<dbReference type="AlphaFoldDB" id="A0A815Y8D8"/>
<gene>
    <name evidence="2" type="ORF">EDS130_LOCUS44457</name>
    <name evidence="3" type="ORF">XAT740_LOCUS44152</name>
</gene>